<organism evidence="5 6">
    <name type="scientific">Chryseobacterium kimseyorum</name>
    <dbReference type="NCBI Taxonomy" id="2984028"/>
    <lineage>
        <taxon>Bacteria</taxon>
        <taxon>Pseudomonadati</taxon>
        <taxon>Bacteroidota</taxon>
        <taxon>Flavobacteriia</taxon>
        <taxon>Flavobacteriales</taxon>
        <taxon>Weeksellaceae</taxon>
        <taxon>Chryseobacterium group</taxon>
        <taxon>Chryseobacterium</taxon>
    </lineage>
</organism>
<evidence type="ECO:0000313" key="5">
    <source>
        <dbReference type="EMBL" id="MCW3170642.1"/>
    </source>
</evidence>
<dbReference type="Pfam" id="PF07992">
    <property type="entry name" value="Pyr_redox_2"/>
    <property type="match status" value="1"/>
</dbReference>
<dbReference type="PANTHER" id="PTHR48105">
    <property type="entry name" value="THIOREDOXIN REDUCTASE 1-RELATED-RELATED"/>
    <property type="match status" value="1"/>
</dbReference>
<accession>A0ABT3I3J4</accession>
<keyword evidence="3" id="KW-0472">Membrane</keyword>
<evidence type="ECO:0000256" key="2">
    <source>
        <dbReference type="ARBA" id="ARBA00023002"/>
    </source>
</evidence>
<gene>
    <name evidence="5" type="ORF">OMO38_19100</name>
</gene>
<dbReference type="PRINTS" id="PR00469">
    <property type="entry name" value="PNDRDTASEII"/>
</dbReference>
<reference evidence="5" key="1">
    <citation type="submission" date="2022-10" db="EMBL/GenBank/DDBJ databases">
        <title>Chryseobacterium babae sp. nov. isolated from the gut of the beetle Oryctes rhinoceros, and Chryseobacterium kimseyorum sp. nov., isolated from a stick insect rearing cage.</title>
        <authorList>
            <person name="Shelomi M."/>
            <person name="Han C.-J."/>
            <person name="Chen W.-M."/>
            <person name="Chen H.-K."/>
            <person name="Liaw S.-J."/>
            <person name="Muhle E."/>
            <person name="Clermont D."/>
        </authorList>
    </citation>
    <scope>NUCLEOTIDE SEQUENCE</scope>
    <source>
        <strain evidence="5">09-1422</strain>
    </source>
</reference>
<proteinExistence type="predicted"/>
<feature type="domain" description="FAD/NAD(P)-binding" evidence="4">
    <location>
        <begin position="8"/>
        <end position="287"/>
    </location>
</feature>
<comment type="caution">
    <text evidence="5">The sequence shown here is derived from an EMBL/GenBank/DDBJ whole genome shotgun (WGS) entry which is preliminary data.</text>
</comment>
<evidence type="ECO:0000256" key="3">
    <source>
        <dbReference type="SAM" id="Phobius"/>
    </source>
</evidence>
<keyword evidence="1" id="KW-0285">Flavoprotein</keyword>
<keyword evidence="3" id="KW-1133">Transmembrane helix</keyword>
<protein>
    <submittedName>
        <fullName evidence="5">NAD(P)/FAD-dependent oxidoreductase</fullName>
    </submittedName>
</protein>
<dbReference type="PRINTS" id="PR00368">
    <property type="entry name" value="FADPNR"/>
</dbReference>
<feature type="transmembrane region" description="Helical" evidence="3">
    <location>
        <begin position="6"/>
        <end position="26"/>
    </location>
</feature>
<sequence>MNTVENFEVIIVGGSYSGLSAALALARMARKVLIINDGKPCNRFANESHNFLPNDGDDRNQVYTEILKKVLKYRTVRLVKDLAISGKKAENGFTINTQSCKSYSTKKIILATGVIDLLPDIEGFQECWGRSVIHCPYCHGHEYRNKKTVILGNGDPAYHMAGIVLNLTNDLSILTDGKAKFTESQLAVLEIKNVAIKDVEVEKLLHHDNMIMQVTFKDESKISSEVMYAIIDWQQQCAELLAHFELHYTEKGLIKIDHSQRTNVPGIYACGDNSSAMRSIAKAVYTGNLAGAMVNQELVDESFT</sequence>
<name>A0ABT3I3J4_9FLAO</name>
<keyword evidence="6" id="KW-1185">Reference proteome</keyword>
<evidence type="ECO:0000259" key="4">
    <source>
        <dbReference type="Pfam" id="PF07992"/>
    </source>
</evidence>
<dbReference type="InterPro" id="IPR023753">
    <property type="entry name" value="FAD/NAD-binding_dom"/>
</dbReference>
<evidence type="ECO:0000313" key="6">
    <source>
        <dbReference type="Proteomes" id="UP001163731"/>
    </source>
</evidence>
<keyword evidence="2" id="KW-0560">Oxidoreductase</keyword>
<dbReference type="InterPro" id="IPR036188">
    <property type="entry name" value="FAD/NAD-bd_sf"/>
</dbReference>
<evidence type="ECO:0000256" key="1">
    <source>
        <dbReference type="ARBA" id="ARBA00022630"/>
    </source>
</evidence>
<dbReference type="InterPro" id="IPR050097">
    <property type="entry name" value="Ferredoxin-NADP_redctase_2"/>
</dbReference>
<dbReference type="Gene3D" id="3.50.50.60">
    <property type="entry name" value="FAD/NAD(P)-binding domain"/>
    <property type="match status" value="2"/>
</dbReference>
<dbReference type="RefSeq" id="WP_264751776.1">
    <property type="nucleotide sequence ID" value="NZ_JAPDHW010000024.1"/>
</dbReference>
<keyword evidence="3" id="KW-0812">Transmembrane</keyword>
<dbReference type="Proteomes" id="UP001163731">
    <property type="component" value="Unassembled WGS sequence"/>
</dbReference>
<dbReference type="EMBL" id="JAPDHW010000024">
    <property type="protein sequence ID" value="MCW3170642.1"/>
    <property type="molecule type" value="Genomic_DNA"/>
</dbReference>
<dbReference type="SUPFAM" id="SSF51905">
    <property type="entry name" value="FAD/NAD(P)-binding domain"/>
    <property type="match status" value="2"/>
</dbReference>